<dbReference type="InterPro" id="IPR007791">
    <property type="entry name" value="DjlA_N"/>
</dbReference>
<gene>
    <name evidence="2" type="ORF">EDC65_4702</name>
</gene>
<evidence type="ECO:0000259" key="1">
    <source>
        <dbReference type="Pfam" id="PF05099"/>
    </source>
</evidence>
<protein>
    <submittedName>
        <fullName evidence="2">Tellurite resistance protein TerB</fullName>
    </submittedName>
</protein>
<evidence type="ECO:0000313" key="3">
    <source>
        <dbReference type="Proteomes" id="UP000278222"/>
    </source>
</evidence>
<dbReference type="CDD" id="cd07176">
    <property type="entry name" value="terB"/>
    <property type="match status" value="1"/>
</dbReference>
<evidence type="ECO:0000313" key="2">
    <source>
        <dbReference type="EMBL" id="ROP83171.1"/>
    </source>
</evidence>
<feature type="domain" description="Co-chaperone DjlA N-terminal" evidence="1">
    <location>
        <begin position="6"/>
        <end position="120"/>
    </location>
</feature>
<organism evidence="2 3">
    <name type="scientific">Stella humosa</name>
    <dbReference type="NCBI Taxonomy" id="94"/>
    <lineage>
        <taxon>Bacteria</taxon>
        <taxon>Pseudomonadati</taxon>
        <taxon>Pseudomonadota</taxon>
        <taxon>Alphaproteobacteria</taxon>
        <taxon>Rhodospirillales</taxon>
        <taxon>Stellaceae</taxon>
        <taxon>Stella</taxon>
    </lineage>
</organism>
<name>A0A3N1KRE4_9PROT</name>
<accession>A0A3N1KRE4</accession>
<comment type="caution">
    <text evidence="2">The sequence shown here is derived from an EMBL/GenBank/DDBJ whole genome shotgun (WGS) entry which is preliminary data.</text>
</comment>
<sequence>MLTPQDALIYTMVMVAAADSDMTDPEVSTIGEIVSHLPIFQNFEQGRLPRTAAACAEIMQQDDGLDVALDQIKAALPAKLRETAYALACDVVAADTKASQEELRLLEMIRHRLDVDRLTAAAIERGARARYARA</sequence>
<dbReference type="Pfam" id="PF05099">
    <property type="entry name" value="TerB"/>
    <property type="match status" value="1"/>
</dbReference>
<reference evidence="2 3" key="1">
    <citation type="submission" date="2018-11" db="EMBL/GenBank/DDBJ databases">
        <title>Genomic Encyclopedia of Type Strains, Phase IV (KMG-IV): sequencing the most valuable type-strain genomes for metagenomic binning, comparative biology and taxonomic classification.</title>
        <authorList>
            <person name="Goeker M."/>
        </authorList>
    </citation>
    <scope>NUCLEOTIDE SEQUENCE [LARGE SCALE GENOMIC DNA]</scope>
    <source>
        <strain evidence="2 3">DSM 5900</strain>
    </source>
</reference>
<dbReference type="EMBL" id="RJKX01000017">
    <property type="protein sequence ID" value="ROP83171.1"/>
    <property type="molecule type" value="Genomic_DNA"/>
</dbReference>
<dbReference type="Proteomes" id="UP000278222">
    <property type="component" value="Unassembled WGS sequence"/>
</dbReference>
<dbReference type="InterPro" id="IPR029024">
    <property type="entry name" value="TerB-like"/>
</dbReference>
<dbReference type="Gene3D" id="1.10.3680.10">
    <property type="entry name" value="TerB-like"/>
    <property type="match status" value="1"/>
</dbReference>
<keyword evidence="3" id="KW-1185">Reference proteome</keyword>
<dbReference type="AlphaFoldDB" id="A0A3N1KRE4"/>
<proteinExistence type="predicted"/>
<dbReference type="RefSeq" id="WP_179955457.1">
    <property type="nucleotide sequence ID" value="NZ_AP019700.1"/>
</dbReference>
<dbReference type="SUPFAM" id="SSF158682">
    <property type="entry name" value="TerB-like"/>
    <property type="match status" value="1"/>
</dbReference>